<dbReference type="PANTHER" id="PTHR43654:SF1">
    <property type="entry name" value="ISOPENTENYL PHOSPHATE KINASE"/>
    <property type="match status" value="1"/>
</dbReference>
<organism evidence="10 11">
    <name type="scientific">Entomobacter blattae</name>
    <dbReference type="NCBI Taxonomy" id="2762277"/>
    <lineage>
        <taxon>Bacteria</taxon>
        <taxon>Pseudomonadati</taxon>
        <taxon>Pseudomonadota</taxon>
        <taxon>Alphaproteobacteria</taxon>
        <taxon>Acetobacterales</taxon>
        <taxon>Acetobacteraceae</taxon>
        <taxon>Entomobacter</taxon>
    </lineage>
</organism>
<dbReference type="Proteomes" id="UP000516349">
    <property type="component" value="Chromosome"/>
</dbReference>
<dbReference type="GO" id="GO:0005829">
    <property type="term" value="C:cytosol"/>
    <property type="evidence" value="ECO:0007669"/>
    <property type="project" value="TreeGrafter"/>
</dbReference>
<dbReference type="InterPro" id="IPR011529">
    <property type="entry name" value="Glu_5kinase"/>
</dbReference>
<evidence type="ECO:0000256" key="4">
    <source>
        <dbReference type="ARBA" id="ARBA00022679"/>
    </source>
</evidence>
<dbReference type="Pfam" id="PF01472">
    <property type="entry name" value="PUA"/>
    <property type="match status" value="1"/>
</dbReference>
<comment type="similarity">
    <text evidence="8">Belongs to the glutamate 5-kinase family.</text>
</comment>
<keyword evidence="4 8" id="KW-0808">Transferase</keyword>
<comment type="function">
    <text evidence="8">Catalyzes the transfer of a phosphate group to glutamate to form L-glutamate 5-phosphate.</text>
</comment>
<evidence type="ECO:0000256" key="7">
    <source>
        <dbReference type="ARBA" id="ARBA00022840"/>
    </source>
</evidence>
<evidence type="ECO:0000256" key="2">
    <source>
        <dbReference type="ARBA" id="ARBA00022605"/>
    </source>
</evidence>
<dbReference type="PROSITE" id="PS50890">
    <property type="entry name" value="PUA"/>
    <property type="match status" value="1"/>
</dbReference>
<keyword evidence="7 8" id="KW-0067">ATP-binding</keyword>
<feature type="binding site" evidence="8">
    <location>
        <begin position="218"/>
        <end position="224"/>
    </location>
    <ligand>
        <name>ATP</name>
        <dbReference type="ChEBI" id="CHEBI:30616"/>
    </ligand>
</feature>
<keyword evidence="5 8" id="KW-0547">Nucleotide-binding</keyword>
<dbReference type="PROSITE" id="PS00902">
    <property type="entry name" value="GLUTAMATE_5_KINASE"/>
    <property type="match status" value="1"/>
</dbReference>
<keyword evidence="3 8" id="KW-0641">Proline biosynthesis</keyword>
<dbReference type="GO" id="GO:0055129">
    <property type="term" value="P:L-proline biosynthetic process"/>
    <property type="evidence" value="ECO:0007669"/>
    <property type="project" value="UniProtKB-UniRule"/>
</dbReference>
<dbReference type="CDD" id="cd04242">
    <property type="entry name" value="AAK_G5K_ProB"/>
    <property type="match status" value="1"/>
</dbReference>
<keyword evidence="1 8" id="KW-0963">Cytoplasm</keyword>
<dbReference type="InterPro" id="IPR015947">
    <property type="entry name" value="PUA-like_sf"/>
</dbReference>
<dbReference type="InterPro" id="IPR041739">
    <property type="entry name" value="G5K_ProB"/>
</dbReference>
<dbReference type="InterPro" id="IPR001048">
    <property type="entry name" value="Asp/Glu/Uridylate_kinase"/>
</dbReference>
<dbReference type="RefSeq" id="WP_203413901.1">
    <property type="nucleotide sequence ID" value="NZ_CP060244.1"/>
</dbReference>
<dbReference type="CDD" id="cd21157">
    <property type="entry name" value="PUA_G5K"/>
    <property type="match status" value="1"/>
</dbReference>
<dbReference type="SUPFAM" id="SSF88697">
    <property type="entry name" value="PUA domain-like"/>
    <property type="match status" value="1"/>
</dbReference>
<evidence type="ECO:0000313" key="10">
    <source>
        <dbReference type="EMBL" id="QNT77414.1"/>
    </source>
</evidence>
<dbReference type="UniPathway" id="UPA00098">
    <property type="reaction ID" value="UER00359"/>
</dbReference>
<dbReference type="EC" id="2.7.2.11" evidence="8"/>
<feature type="binding site" evidence="8">
    <location>
        <position position="57"/>
    </location>
    <ligand>
        <name>substrate</name>
    </ligand>
</feature>
<evidence type="ECO:0000256" key="8">
    <source>
        <dbReference type="HAMAP-Rule" id="MF_00456"/>
    </source>
</evidence>
<accession>A0A7H1NNQ4</accession>
<dbReference type="SMART" id="SM00359">
    <property type="entry name" value="PUA"/>
    <property type="match status" value="1"/>
</dbReference>
<keyword evidence="2 8" id="KW-0028">Amino-acid biosynthesis</keyword>
<dbReference type="SUPFAM" id="SSF53633">
    <property type="entry name" value="Carbamate kinase-like"/>
    <property type="match status" value="1"/>
</dbReference>
<keyword evidence="6 8" id="KW-0418">Kinase</keyword>
<dbReference type="InterPro" id="IPR002478">
    <property type="entry name" value="PUA"/>
</dbReference>
<evidence type="ECO:0000256" key="1">
    <source>
        <dbReference type="ARBA" id="ARBA00022490"/>
    </source>
</evidence>
<feature type="binding site" evidence="8">
    <location>
        <position position="156"/>
    </location>
    <ligand>
        <name>substrate</name>
    </ligand>
</feature>
<reference evidence="10 11" key="1">
    <citation type="submission" date="2020-08" db="EMBL/GenBank/DDBJ databases">
        <title>Complete genome sequence of Entomobacter blattae G55GP.</title>
        <authorList>
            <person name="Poehlein A."/>
            <person name="Guzman J."/>
            <person name="Daniel R."/>
            <person name="Vilcinskas A."/>
        </authorList>
    </citation>
    <scope>NUCLEOTIDE SEQUENCE [LARGE SCALE GENOMIC DNA]</scope>
    <source>
        <strain evidence="10 11">G55GP</strain>
    </source>
</reference>
<dbReference type="PRINTS" id="PR00474">
    <property type="entry name" value="GLU5KINASE"/>
</dbReference>
<protein>
    <recommendedName>
        <fullName evidence="8">Glutamate 5-kinase</fullName>
        <ecNumber evidence="8">2.7.2.11</ecNumber>
    </recommendedName>
    <alternativeName>
        <fullName evidence="8">Gamma-glutamyl kinase</fullName>
        <shortName evidence="8">GK</shortName>
    </alternativeName>
</protein>
<sequence>MTAPLSLSHAKKIVIKVGSALVVNTQTGRLQKEWMQSLAEDIALLSRRGVHIILVSSGAIALARTQLNLKNGPLRLDEKQAAASIGQIGLAQGWSKALAPFNLTAGQLLLTLEDTEARNRYLNARNTLNMLHKLGCVPIINENDATATTEIRFGDNDRLAAKVAVMTDADQLIILSDIDGLYTANPDKDPSAQHIPLIPTITEDIEAMAGEPTNIFSSGGMKTKIIAAKIATHAGCAVAIAKGTLMRPLHHLIEGNGRCSWFLPQQDRISARKNWIASSLKSNGELVIDQGAVQALLAGHSLLPAGIVSMNGYFSQGDLVVVKDSHNRLIAKGLISYDADDAQKIMGHHTHEIEQLLGWLGREEMIHRDNLVLLC</sequence>
<feature type="binding site" evidence="8">
    <location>
        <position position="16"/>
    </location>
    <ligand>
        <name>ATP</name>
        <dbReference type="ChEBI" id="CHEBI:30616"/>
    </ligand>
</feature>
<dbReference type="Gene3D" id="2.30.130.10">
    <property type="entry name" value="PUA domain"/>
    <property type="match status" value="1"/>
</dbReference>
<evidence type="ECO:0000259" key="9">
    <source>
        <dbReference type="SMART" id="SM00359"/>
    </source>
</evidence>
<dbReference type="FunFam" id="3.40.1160.10:FF:000018">
    <property type="entry name" value="Glutamate 5-kinase"/>
    <property type="match status" value="1"/>
</dbReference>
<proteinExistence type="inferred from homology"/>
<comment type="subcellular location">
    <subcellularLocation>
        <location evidence="8">Cytoplasm</location>
    </subcellularLocation>
</comment>
<dbReference type="KEGG" id="ebla:JGUZn3_01490"/>
<dbReference type="GO" id="GO:0005524">
    <property type="term" value="F:ATP binding"/>
    <property type="evidence" value="ECO:0007669"/>
    <property type="project" value="UniProtKB-KW"/>
</dbReference>
<feature type="binding site" evidence="8">
    <location>
        <begin position="176"/>
        <end position="177"/>
    </location>
    <ligand>
        <name>ATP</name>
        <dbReference type="ChEBI" id="CHEBI:30616"/>
    </ligand>
</feature>
<dbReference type="PIRSF" id="PIRSF000729">
    <property type="entry name" value="GK"/>
    <property type="match status" value="1"/>
</dbReference>
<dbReference type="GO" id="GO:0003723">
    <property type="term" value="F:RNA binding"/>
    <property type="evidence" value="ECO:0007669"/>
    <property type="project" value="InterPro"/>
</dbReference>
<name>A0A7H1NNQ4_9PROT</name>
<dbReference type="Gene3D" id="3.40.1160.10">
    <property type="entry name" value="Acetylglutamate kinase-like"/>
    <property type="match status" value="2"/>
</dbReference>
<feature type="domain" description="PUA" evidence="9">
    <location>
        <begin position="284"/>
        <end position="366"/>
    </location>
</feature>
<dbReference type="Pfam" id="PF00696">
    <property type="entry name" value="AA_kinase"/>
    <property type="match status" value="1"/>
</dbReference>
<gene>
    <name evidence="8 10" type="primary">proB</name>
    <name evidence="10" type="ORF">JGUZn3_01490</name>
</gene>
<dbReference type="InterPro" id="IPR036393">
    <property type="entry name" value="AceGlu_kinase-like_sf"/>
</dbReference>
<dbReference type="InterPro" id="IPR019797">
    <property type="entry name" value="Glutamate_5-kinase_CS"/>
</dbReference>
<dbReference type="HAMAP" id="MF_00456">
    <property type="entry name" value="ProB"/>
    <property type="match status" value="1"/>
</dbReference>
<dbReference type="GO" id="GO:0004349">
    <property type="term" value="F:glutamate 5-kinase activity"/>
    <property type="evidence" value="ECO:0007669"/>
    <property type="project" value="UniProtKB-UniRule"/>
</dbReference>
<evidence type="ECO:0000256" key="3">
    <source>
        <dbReference type="ARBA" id="ARBA00022650"/>
    </source>
</evidence>
<feature type="binding site" evidence="8">
    <location>
        <position position="144"/>
    </location>
    <ligand>
        <name>substrate</name>
    </ligand>
</feature>
<evidence type="ECO:0000256" key="6">
    <source>
        <dbReference type="ARBA" id="ARBA00022777"/>
    </source>
</evidence>
<dbReference type="FunFam" id="2.30.130.10:FF:000007">
    <property type="entry name" value="Glutamate 5-kinase"/>
    <property type="match status" value="1"/>
</dbReference>
<comment type="catalytic activity">
    <reaction evidence="8">
        <text>L-glutamate + ATP = L-glutamyl 5-phosphate + ADP</text>
        <dbReference type="Rhea" id="RHEA:14877"/>
        <dbReference type="ChEBI" id="CHEBI:29985"/>
        <dbReference type="ChEBI" id="CHEBI:30616"/>
        <dbReference type="ChEBI" id="CHEBI:58274"/>
        <dbReference type="ChEBI" id="CHEBI:456216"/>
        <dbReference type="EC" id="2.7.2.11"/>
    </reaction>
</comment>
<evidence type="ECO:0000256" key="5">
    <source>
        <dbReference type="ARBA" id="ARBA00022741"/>
    </source>
</evidence>
<comment type="pathway">
    <text evidence="8">Amino-acid biosynthesis; L-proline biosynthesis; L-glutamate 5-semialdehyde from L-glutamate: step 1/2.</text>
</comment>
<dbReference type="EMBL" id="CP060244">
    <property type="protein sequence ID" value="QNT77414.1"/>
    <property type="molecule type" value="Genomic_DNA"/>
</dbReference>
<dbReference type="NCBIfam" id="TIGR01027">
    <property type="entry name" value="proB"/>
    <property type="match status" value="1"/>
</dbReference>
<dbReference type="InterPro" id="IPR005715">
    <property type="entry name" value="Glu_5kinase/COase_Synthase"/>
</dbReference>
<dbReference type="PANTHER" id="PTHR43654">
    <property type="entry name" value="GLUTAMATE 5-KINASE"/>
    <property type="match status" value="1"/>
</dbReference>
<dbReference type="AlphaFoldDB" id="A0A7H1NNQ4"/>
<evidence type="ECO:0000313" key="11">
    <source>
        <dbReference type="Proteomes" id="UP000516349"/>
    </source>
</evidence>
<keyword evidence="11" id="KW-1185">Reference proteome</keyword>
<dbReference type="InterPro" id="IPR036974">
    <property type="entry name" value="PUA_sf"/>
</dbReference>
<dbReference type="InterPro" id="IPR001057">
    <property type="entry name" value="Glu/AcGlu_kinase"/>
</dbReference>